<dbReference type="PROSITE" id="PS01326">
    <property type="entry name" value="DAP_EPIMERASE"/>
    <property type="match status" value="1"/>
</dbReference>
<keyword evidence="8" id="KW-0963">Cytoplasm</keyword>
<dbReference type="InterPro" id="IPR018510">
    <property type="entry name" value="DAP_epimerase_AS"/>
</dbReference>
<feature type="binding site" evidence="8">
    <location>
        <begin position="225"/>
        <end position="226"/>
    </location>
    <ligand>
        <name>substrate</name>
    </ligand>
</feature>
<dbReference type="Proteomes" id="UP000824105">
    <property type="component" value="Unassembled WGS sequence"/>
</dbReference>
<proteinExistence type="inferred from homology"/>
<dbReference type="GO" id="GO:0008837">
    <property type="term" value="F:diaminopimelate epimerase activity"/>
    <property type="evidence" value="ECO:0007669"/>
    <property type="project" value="UniProtKB-UniRule"/>
</dbReference>
<evidence type="ECO:0000256" key="4">
    <source>
        <dbReference type="ARBA" id="ARBA00022605"/>
    </source>
</evidence>
<comment type="caution">
    <text evidence="10">The sequence shown here is derived from an EMBL/GenBank/DDBJ whole genome shotgun (WGS) entry which is preliminary data.</text>
</comment>
<evidence type="ECO:0000256" key="7">
    <source>
        <dbReference type="ARBA" id="ARBA00051712"/>
    </source>
</evidence>
<dbReference type="SUPFAM" id="SSF54506">
    <property type="entry name" value="Diaminopimelate epimerase-like"/>
    <property type="match status" value="2"/>
</dbReference>
<feature type="binding site" evidence="8">
    <location>
        <position position="13"/>
    </location>
    <ligand>
        <name>substrate</name>
    </ligand>
</feature>
<dbReference type="InterPro" id="IPR001653">
    <property type="entry name" value="DAP_epimerase_DapF"/>
</dbReference>
<dbReference type="GO" id="GO:0009089">
    <property type="term" value="P:lysine biosynthetic process via diaminopimelate"/>
    <property type="evidence" value="ECO:0007669"/>
    <property type="project" value="UniProtKB-UniRule"/>
</dbReference>
<feature type="site" description="Could be important to modulate the pK values of the two catalytic cysteine residues" evidence="8">
    <location>
        <position position="215"/>
    </location>
</feature>
<feature type="binding site" evidence="8">
    <location>
        <position position="197"/>
    </location>
    <ligand>
        <name>substrate</name>
    </ligand>
</feature>
<feature type="binding site" evidence="8">
    <location>
        <begin position="215"/>
        <end position="216"/>
    </location>
    <ligand>
        <name>substrate</name>
    </ligand>
</feature>
<comment type="function">
    <text evidence="8">Catalyzes the stereoinversion of LL-2,6-diaminopimelate (L,L-DAP) to meso-diaminopimelate (meso-DAP), a precursor of L-lysine and an essential component of the bacterial peptidoglycan.</text>
</comment>
<feature type="binding site" evidence="8">
    <location>
        <position position="67"/>
    </location>
    <ligand>
        <name>substrate</name>
    </ligand>
</feature>
<feature type="site" description="Could be important to modulate the pK values of the two catalytic cysteine residues" evidence="8">
    <location>
        <position position="164"/>
    </location>
</feature>
<gene>
    <name evidence="8 10" type="primary">dapF</name>
    <name evidence="10" type="ORF">H9724_08100</name>
</gene>
<dbReference type="PANTHER" id="PTHR31689:SF0">
    <property type="entry name" value="DIAMINOPIMELATE EPIMERASE"/>
    <property type="match status" value="1"/>
</dbReference>
<accession>A0A9D2FLJ0</accession>
<evidence type="ECO:0000256" key="6">
    <source>
        <dbReference type="ARBA" id="ARBA00023235"/>
    </source>
</evidence>
<evidence type="ECO:0000256" key="2">
    <source>
        <dbReference type="ARBA" id="ARBA00010219"/>
    </source>
</evidence>
<dbReference type="Pfam" id="PF01678">
    <property type="entry name" value="DAP_epimerase"/>
    <property type="match status" value="2"/>
</dbReference>
<protein>
    <recommendedName>
        <fullName evidence="3 8">Diaminopimelate epimerase</fullName>
        <shortName evidence="8">DAP epimerase</shortName>
        <ecNumber evidence="3 8">5.1.1.7</ecNumber>
    </recommendedName>
    <alternativeName>
        <fullName evidence="8">PLP-independent amino acid racemase</fullName>
    </alternativeName>
</protein>
<reference evidence="10" key="2">
    <citation type="submission" date="2021-04" db="EMBL/GenBank/DDBJ databases">
        <authorList>
            <person name="Gilroy R."/>
        </authorList>
    </citation>
    <scope>NUCLEOTIDE SEQUENCE</scope>
    <source>
        <strain evidence="10">CHK188-11489</strain>
    </source>
</reference>
<evidence type="ECO:0000313" key="10">
    <source>
        <dbReference type="EMBL" id="HIZ62711.1"/>
    </source>
</evidence>
<dbReference type="EMBL" id="DXBF01000063">
    <property type="protein sequence ID" value="HIZ62711.1"/>
    <property type="molecule type" value="Genomic_DNA"/>
</dbReference>
<dbReference type="Gene3D" id="3.10.310.10">
    <property type="entry name" value="Diaminopimelate Epimerase, Chain A, domain 1"/>
    <property type="match status" value="2"/>
</dbReference>
<reference evidence="10" key="1">
    <citation type="journal article" date="2021" name="PeerJ">
        <title>Extensive microbial diversity within the chicken gut microbiome revealed by metagenomics and culture.</title>
        <authorList>
            <person name="Gilroy R."/>
            <person name="Ravi A."/>
            <person name="Getino M."/>
            <person name="Pursley I."/>
            <person name="Horton D.L."/>
            <person name="Alikhan N.F."/>
            <person name="Baker D."/>
            <person name="Gharbi K."/>
            <person name="Hall N."/>
            <person name="Watson M."/>
            <person name="Adriaenssens E.M."/>
            <person name="Foster-Nyarko E."/>
            <person name="Jarju S."/>
            <person name="Secka A."/>
            <person name="Antonio M."/>
            <person name="Oren A."/>
            <person name="Chaudhuri R.R."/>
            <person name="La Ragione R."/>
            <person name="Hildebrand F."/>
            <person name="Pallen M.J."/>
        </authorList>
    </citation>
    <scope>NUCLEOTIDE SEQUENCE</scope>
    <source>
        <strain evidence="10">CHK188-11489</strain>
    </source>
</reference>
<feature type="binding site" evidence="8">
    <location>
        <position position="162"/>
    </location>
    <ligand>
        <name>substrate</name>
    </ligand>
</feature>
<comment type="subcellular location">
    <subcellularLocation>
        <location evidence="8">Cytoplasm</location>
    </subcellularLocation>
</comment>
<feature type="active site" evidence="9">
    <location>
        <position position="76"/>
    </location>
</feature>
<dbReference type="GO" id="GO:0005829">
    <property type="term" value="C:cytosol"/>
    <property type="evidence" value="ECO:0007669"/>
    <property type="project" value="TreeGrafter"/>
</dbReference>
<sequence length="282" mass="29666">MRLSFTKMQAAGNDYIYLDCRTQGLPPRAAELARGLSRRRVSVGADGLICIAPPRLADADGTMVMYNADGSPGAMCGNGVRCVAEYLYEHGLQKDRIELDTCGAGRKTLYRLGPHLWRAGMGRFSTRAEDVPVAGFGAGPLPDLPLVAGGRQWQVVCLSMGNPHCVVPCRETPPTGAQLAAWGRALAEHPAFPEGANVEFVRQEGPCALAMTVWERGSGATQACGTGACAAAAAFVLRGACPRQAEIEVAQPGGTLQVQVLADDTVLLTGPALTVFEGTVEI</sequence>
<feature type="active site" description="Proton donor" evidence="8">
    <location>
        <position position="76"/>
    </location>
</feature>
<organism evidence="10 11">
    <name type="scientific">Candidatus Gemmiger avistercoris</name>
    <dbReference type="NCBI Taxonomy" id="2838606"/>
    <lineage>
        <taxon>Bacteria</taxon>
        <taxon>Bacillati</taxon>
        <taxon>Bacillota</taxon>
        <taxon>Clostridia</taxon>
        <taxon>Eubacteriales</taxon>
        <taxon>Gemmiger</taxon>
    </lineage>
</organism>
<keyword evidence="5 8" id="KW-0457">Lysine biosynthesis</keyword>
<dbReference type="PANTHER" id="PTHR31689">
    <property type="entry name" value="DIAMINOPIMELATE EPIMERASE, CHLOROPLASTIC"/>
    <property type="match status" value="1"/>
</dbReference>
<comment type="subunit">
    <text evidence="8">Homodimer.</text>
</comment>
<evidence type="ECO:0000313" key="11">
    <source>
        <dbReference type="Proteomes" id="UP000824105"/>
    </source>
</evidence>
<comment type="caution">
    <text evidence="8">Lacks conserved residue(s) required for the propagation of feature annotation.</text>
</comment>
<evidence type="ECO:0000256" key="9">
    <source>
        <dbReference type="PROSITE-ProRule" id="PRU10125"/>
    </source>
</evidence>
<name>A0A9D2FLJ0_9FIRM</name>
<evidence type="ECO:0000256" key="3">
    <source>
        <dbReference type="ARBA" id="ARBA00013080"/>
    </source>
</evidence>
<feature type="active site" description="Proton acceptor" evidence="8">
    <location>
        <position position="224"/>
    </location>
</feature>
<feature type="binding site" evidence="8">
    <location>
        <begin position="77"/>
        <end position="78"/>
    </location>
    <ligand>
        <name>substrate</name>
    </ligand>
</feature>
<keyword evidence="6 8" id="KW-0413">Isomerase</keyword>
<comment type="catalytic activity">
    <reaction evidence="7 8">
        <text>(2S,6S)-2,6-diaminopimelate = meso-2,6-diaminopimelate</text>
        <dbReference type="Rhea" id="RHEA:15393"/>
        <dbReference type="ChEBI" id="CHEBI:57609"/>
        <dbReference type="ChEBI" id="CHEBI:57791"/>
        <dbReference type="EC" id="5.1.1.7"/>
    </reaction>
</comment>
<dbReference type="HAMAP" id="MF_00197">
    <property type="entry name" value="DAP_epimerase"/>
    <property type="match status" value="1"/>
</dbReference>
<dbReference type="AlphaFoldDB" id="A0A9D2FLJ0"/>
<keyword evidence="4 8" id="KW-0028">Amino-acid biosynthesis</keyword>
<dbReference type="NCBIfam" id="TIGR00652">
    <property type="entry name" value="DapF"/>
    <property type="match status" value="1"/>
</dbReference>
<dbReference type="EC" id="5.1.1.7" evidence="3 8"/>
<comment type="similarity">
    <text evidence="2 8">Belongs to the diaminopimelate epimerase family.</text>
</comment>
<evidence type="ECO:0000256" key="8">
    <source>
        <dbReference type="HAMAP-Rule" id="MF_00197"/>
    </source>
</evidence>
<evidence type="ECO:0000256" key="1">
    <source>
        <dbReference type="ARBA" id="ARBA00005196"/>
    </source>
</evidence>
<comment type="pathway">
    <text evidence="1 8">Amino-acid biosynthesis; L-lysine biosynthesis via DAP pathway; DL-2,6-diaminopimelate from LL-2,6-diaminopimelate: step 1/1.</text>
</comment>
<evidence type="ECO:0000256" key="5">
    <source>
        <dbReference type="ARBA" id="ARBA00023154"/>
    </source>
</evidence>